<dbReference type="Proteomes" id="UP001331761">
    <property type="component" value="Unassembled WGS sequence"/>
</dbReference>
<evidence type="ECO:0000313" key="4">
    <source>
        <dbReference type="Proteomes" id="UP001331761"/>
    </source>
</evidence>
<dbReference type="AlphaFoldDB" id="A0AAN8G223"/>
<comment type="caution">
    <text evidence="3">The sequence shown here is derived from an EMBL/GenBank/DDBJ whole genome shotgun (WGS) entry which is preliminary data.</text>
</comment>
<dbReference type="PANTHER" id="PTHR43656:SF5">
    <property type="entry name" value="NADH:FLAVIN OXIDOREDUCTASE_NADH OXIDASE N-TERMINAL DOMAIN-CONTAINING PROTEIN"/>
    <property type="match status" value="1"/>
</dbReference>
<protein>
    <submittedName>
        <fullName evidence="3">Uncharacterized protein</fullName>
    </submittedName>
</protein>
<dbReference type="EMBL" id="WIXE01005949">
    <property type="protein sequence ID" value="KAK5981730.1"/>
    <property type="molecule type" value="Genomic_DNA"/>
</dbReference>
<evidence type="ECO:0000256" key="2">
    <source>
        <dbReference type="ARBA" id="ARBA00023002"/>
    </source>
</evidence>
<name>A0AAN8G223_TRICO</name>
<keyword evidence="1" id="KW-0285">Flavoprotein</keyword>
<organism evidence="3 4">
    <name type="scientific">Trichostrongylus colubriformis</name>
    <name type="common">Black scour worm</name>
    <dbReference type="NCBI Taxonomy" id="6319"/>
    <lineage>
        <taxon>Eukaryota</taxon>
        <taxon>Metazoa</taxon>
        <taxon>Ecdysozoa</taxon>
        <taxon>Nematoda</taxon>
        <taxon>Chromadorea</taxon>
        <taxon>Rhabditida</taxon>
        <taxon>Rhabditina</taxon>
        <taxon>Rhabditomorpha</taxon>
        <taxon>Strongyloidea</taxon>
        <taxon>Trichostrongylidae</taxon>
        <taxon>Trichostrongylus</taxon>
    </lineage>
</organism>
<keyword evidence="4" id="KW-1185">Reference proteome</keyword>
<dbReference type="Gene3D" id="3.20.20.70">
    <property type="entry name" value="Aldolase class I"/>
    <property type="match status" value="1"/>
</dbReference>
<keyword evidence="2" id="KW-0560">Oxidoreductase</keyword>
<evidence type="ECO:0000313" key="3">
    <source>
        <dbReference type="EMBL" id="KAK5981730.1"/>
    </source>
</evidence>
<dbReference type="InterPro" id="IPR013785">
    <property type="entry name" value="Aldolase_TIM"/>
</dbReference>
<dbReference type="InterPro" id="IPR051799">
    <property type="entry name" value="NADH_flavin_oxidoreductase"/>
</dbReference>
<gene>
    <name evidence="3" type="ORF">GCK32_008793</name>
</gene>
<dbReference type="SUPFAM" id="SSF51395">
    <property type="entry name" value="FMN-linked oxidoreductases"/>
    <property type="match status" value="1"/>
</dbReference>
<sequence length="134" mass="14630">MSGVHARLPAERVDVSVLGEQLKFRNGRTAKNRFLKAALTEKISSWDPNDLKKVGIPSDGLVNLYDRWGHGGFGMILTGNICVDPFNLESAGNVVFSKENDSPRLRAMTAKLAAAMRQDGALAIAQLSHVRLIE</sequence>
<proteinExistence type="predicted"/>
<accession>A0AAN8G223</accession>
<dbReference type="PANTHER" id="PTHR43656">
    <property type="entry name" value="BINDING OXIDOREDUCTASE, PUTATIVE (AFU_ORTHOLOGUE AFUA_2G08260)-RELATED"/>
    <property type="match status" value="1"/>
</dbReference>
<dbReference type="GO" id="GO:0016491">
    <property type="term" value="F:oxidoreductase activity"/>
    <property type="evidence" value="ECO:0007669"/>
    <property type="project" value="UniProtKB-KW"/>
</dbReference>
<evidence type="ECO:0000256" key="1">
    <source>
        <dbReference type="ARBA" id="ARBA00022630"/>
    </source>
</evidence>
<reference evidence="3 4" key="1">
    <citation type="submission" date="2019-10" db="EMBL/GenBank/DDBJ databases">
        <title>Assembly and Annotation for the nematode Trichostrongylus colubriformis.</title>
        <authorList>
            <person name="Martin J."/>
        </authorList>
    </citation>
    <scope>NUCLEOTIDE SEQUENCE [LARGE SCALE GENOMIC DNA]</scope>
    <source>
        <strain evidence="3">G859</strain>
        <tissue evidence="3">Whole worm</tissue>
    </source>
</reference>